<keyword evidence="3" id="KW-0902">Two-component regulatory system</keyword>
<dbReference type="CDD" id="cd17574">
    <property type="entry name" value="REC_OmpR"/>
    <property type="match status" value="1"/>
</dbReference>
<protein>
    <recommendedName>
        <fullName evidence="1">Stage 0 sporulation protein A homolog</fullName>
    </recommendedName>
</protein>
<evidence type="ECO:0000256" key="7">
    <source>
        <dbReference type="ARBA" id="ARBA00024867"/>
    </source>
</evidence>
<dbReference type="SUPFAM" id="SSF46894">
    <property type="entry name" value="C-terminal effector domain of the bipartite response regulators"/>
    <property type="match status" value="1"/>
</dbReference>
<keyword evidence="6" id="KW-0804">Transcription</keyword>
<dbReference type="PANTHER" id="PTHR48111:SF73">
    <property type="entry name" value="ALKALINE PHOSPHATASE SYNTHESIS TRANSCRIPTIONAL REGULATORY PROTEIN PHOP"/>
    <property type="match status" value="1"/>
</dbReference>
<accession>A0A3P7S4V4</accession>
<dbReference type="PROSITE" id="PS50110">
    <property type="entry name" value="RESPONSE_REGULATORY"/>
    <property type="match status" value="1"/>
</dbReference>
<dbReference type="PANTHER" id="PTHR48111">
    <property type="entry name" value="REGULATOR OF RPOS"/>
    <property type="match status" value="1"/>
</dbReference>
<evidence type="ECO:0000259" key="10">
    <source>
        <dbReference type="PROSITE" id="PS50110"/>
    </source>
</evidence>
<dbReference type="Gene3D" id="3.40.50.2300">
    <property type="match status" value="1"/>
</dbReference>
<dbReference type="GO" id="GO:0000156">
    <property type="term" value="F:phosphorelay response regulator activity"/>
    <property type="evidence" value="ECO:0007669"/>
    <property type="project" value="TreeGrafter"/>
</dbReference>
<dbReference type="CDD" id="cd00383">
    <property type="entry name" value="trans_reg_C"/>
    <property type="match status" value="1"/>
</dbReference>
<keyword evidence="5 9" id="KW-0238">DNA-binding</keyword>
<keyword evidence="2 8" id="KW-0597">Phosphoprotein</keyword>
<evidence type="ECO:0000256" key="1">
    <source>
        <dbReference type="ARBA" id="ARBA00018672"/>
    </source>
</evidence>
<dbReference type="GO" id="GO:0032993">
    <property type="term" value="C:protein-DNA complex"/>
    <property type="evidence" value="ECO:0007669"/>
    <property type="project" value="TreeGrafter"/>
</dbReference>
<dbReference type="PROSITE" id="PS51755">
    <property type="entry name" value="OMPR_PHOB"/>
    <property type="match status" value="1"/>
</dbReference>
<dbReference type="GO" id="GO:0006355">
    <property type="term" value="P:regulation of DNA-templated transcription"/>
    <property type="evidence" value="ECO:0007669"/>
    <property type="project" value="InterPro"/>
</dbReference>
<dbReference type="InterPro" id="IPR001867">
    <property type="entry name" value="OmpR/PhoB-type_DNA-bd"/>
</dbReference>
<feature type="domain" description="Response regulatory" evidence="10">
    <location>
        <begin position="4"/>
        <end position="117"/>
    </location>
</feature>
<keyword evidence="4" id="KW-0805">Transcription regulation</keyword>
<evidence type="ECO:0000256" key="9">
    <source>
        <dbReference type="PROSITE-ProRule" id="PRU01091"/>
    </source>
</evidence>
<dbReference type="FunFam" id="3.40.50.2300:FF:000001">
    <property type="entry name" value="DNA-binding response regulator PhoB"/>
    <property type="match status" value="1"/>
</dbReference>
<dbReference type="EMBL" id="LR130778">
    <property type="protein sequence ID" value="VDN47519.1"/>
    <property type="molecule type" value="Genomic_DNA"/>
</dbReference>
<gene>
    <name evidence="12" type="primary">yclJ</name>
    <name evidence="12" type="ORF">PATL70BA_1632</name>
</gene>
<reference evidence="12 13" key="1">
    <citation type="submission" date="2018-09" db="EMBL/GenBank/DDBJ databases">
        <authorList>
            <person name="Postec A."/>
        </authorList>
    </citation>
    <scope>NUCLEOTIDE SEQUENCE [LARGE SCALE GENOMIC DNA]</scope>
    <source>
        <strain evidence="12">70B-A</strain>
    </source>
</reference>
<evidence type="ECO:0000256" key="3">
    <source>
        <dbReference type="ARBA" id="ARBA00023012"/>
    </source>
</evidence>
<dbReference type="RefSeq" id="WP_125136815.1">
    <property type="nucleotide sequence ID" value="NZ_LR130778.1"/>
</dbReference>
<dbReference type="Pfam" id="PF00072">
    <property type="entry name" value="Response_reg"/>
    <property type="match status" value="1"/>
</dbReference>
<dbReference type="Pfam" id="PF00486">
    <property type="entry name" value="Trans_reg_C"/>
    <property type="match status" value="1"/>
</dbReference>
<feature type="DNA-binding region" description="OmpR/PhoB-type" evidence="9">
    <location>
        <begin position="125"/>
        <end position="224"/>
    </location>
</feature>
<proteinExistence type="predicted"/>
<evidence type="ECO:0000256" key="6">
    <source>
        <dbReference type="ARBA" id="ARBA00023163"/>
    </source>
</evidence>
<dbReference type="InterPro" id="IPR001789">
    <property type="entry name" value="Sig_transdc_resp-reg_receiver"/>
</dbReference>
<feature type="domain" description="OmpR/PhoB-type" evidence="11">
    <location>
        <begin position="125"/>
        <end position="224"/>
    </location>
</feature>
<dbReference type="OrthoDB" id="9790442at2"/>
<dbReference type="KEGG" id="cbar:PATL70BA_1632"/>
<evidence type="ECO:0000256" key="8">
    <source>
        <dbReference type="PROSITE-ProRule" id="PRU00169"/>
    </source>
</evidence>
<evidence type="ECO:0000256" key="5">
    <source>
        <dbReference type="ARBA" id="ARBA00023125"/>
    </source>
</evidence>
<dbReference type="Gene3D" id="1.10.10.10">
    <property type="entry name" value="Winged helix-like DNA-binding domain superfamily/Winged helix DNA-binding domain"/>
    <property type="match status" value="1"/>
</dbReference>
<organism evidence="12 13">
    <name type="scientific">Petrocella atlantisensis</name>
    <dbReference type="NCBI Taxonomy" id="2173034"/>
    <lineage>
        <taxon>Bacteria</taxon>
        <taxon>Bacillati</taxon>
        <taxon>Bacillota</taxon>
        <taxon>Clostridia</taxon>
        <taxon>Lachnospirales</taxon>
        <taxon>Vallitaleaceae</taxon>
        <taxon>Petrocella</taxon>
    </lineage>
</organism>
<evidence type="ECO:0000259" key="11">
    <source>
        <dbReference type="PROSITE" id="PS51755"/>
    </source>
</evidence>
<evidence type="ECO:0000256" key="4">
    <source>
        <dbReference type="ARBA" id="ARBA00023015"/>
    </source>
</evidence>
<sequence>MHGRILIVDDETVIREVIAKAFRNEGYKVFEAADGKEAIEVFEDNDIEIIILDVMMPKMDGWSVCRRIRAESNVGIIMLTARDDDSDQLLGFELGVDEYVTKPVNLQVLLARVKRMQNRLEEGRGGMMHIISKMGIEINKDAYTVKIGGEEIELAPKEYELLVYLIENDGMVLSREQILDTIWGYDYFGDFRVVDTHIKKIRKKLKDKAYGIHTVVRVGYKFDSKSKL</sequence>
<dbReference type="GO" id="GO:0000976">
    <property type="term" value="F:transcription cis-regulatory region binding"/>
    <property type="evidence" value="ECO:0007669"/>
    <property type="project" value="TreeGrafter"/>
</dbReference>
<dbReference type="Proteomes" id="UP000279029">
    <property type="component" value="Chromosome"/>
</dbReference>
<feature type="modified residue" description="4-aspartylphosphate" evidence="8">
    <location>
        <position position="53"/>
    </location>
</feature>
<dbReference type="InterPro" id="IPR036388">
    <property type="entry name" value="WH-like_DNA-bd_sf"/>
</dbReference>
<dbReference type="InterPro" id="IPR011006">
    <property type="entry name" value="CheY-like_superfamily"/>
</dbReference>
<evidence type="ECO:0000313" key="13">
    <source>
        <dbReference type="Proteomes" id="UP000279029"/>
    </source>
</evidence>
<dbReference type="SUPFAM" id="SSF52172">
    <property type="entry name" value="CheY-like"/>
    <property type="match status" value="1"/>
</dbReference>
<dbReference type="FunFam" id="1.10.10.10:FF:000018">
    <property type="entry name" value="DNA-binding response regulator ResD"/>
    <property type="match status" value="1"/>
</dbReference>
<dbReference type="SMART" id="SM00862">
    <property type="entry name" value="Trans_reg_C"/>
    <property type="match status" value="1"/>
</dbReference>
<evidence type="ECO:0000256" key="2">
    <source>
        <dbReference type="ARBA" id="ARBA00022553"/>
    </source>
</evidence>
<evidence type="ECO:0000313" key="12">
    <source>
        <dbReference type="EMBL" id="VDN47519.1"/>
    </source>
</evidence>
<dbReference type="GO" id="GO:0005829">
    <property type="term" value="C:cytosol"/>
    <property type="evidence" value="ECO:0007669"/>
    <property type="project" value="TreeGrafter"/>
</dbReference>
<dbReference type="AlphaFoldDB" id="A0A3P7S4V4"/>
<dbReference type="Gene3D" id="6.10.250.690">
    <property type="match status" value="1"/>
</dbReference>
<name>A0A3P7S4V4_9FIRM</name>
<dbReference type="InterPro" id="IPR016032">
    <property type="entry name" value="Sig_transdc_resp-reg_C-effctor"/>
</dbReference>
<keyword evidence="13" id="KW-1185">Reference proteome</keyword>
<dbReference type="SMART" id="SM00448">
    <property type="entry name" value="REC"/>
    <property type="match status" value="1"/>
</dbReference>
<comment type="function">
    <text evidence="7">May play the central regulatory role in sporulation. It may be an element of the effector pathway responsible for the activation of sporulation genes in response to nutritional stress. Spo0A may act in concert with spo0H (a sigma factor) to control the expression of some genes that are critical to the sporulation process.</text>
</comment>
<dbReference type="InterPro" id="IPR039420">
    <property type="entry name" value="WalR-like"/>
</dbReference>